<evidence type="ECO:0000256" key="2">
    <source>
        <dbReference type="ARBA" id="ARBA00017543"/>
    </source>
</evidence>
<feature type="compositionally biased region" description="Basic residues" evidence="13">
    <location>
        <begin position="32"/>
        <end position="44"/>
    </location>
</feature>
<dbReference type="PROSITE" id="PS01358">
    <property type="entry name" value="ZF_RANBP2_1"/>
    <property type="match status" value="2"/>
</dbReference>
<comment type="similarity">
    <text evidence="10 11">Belongs to the ZRANB2 family.</text>
</comment>
<feature type="compositionally biased region" description="Basic and acidic residues" evidence="13">
    <location>
        <begin position="135"/>
        <end position="148"/>
    </location>
</feature>
<dbReference type="Proteomes" id="UP001497525">
    <property type="component" value="Unassembled WGS sequence"/>
</dbReference>
<feature type="domain" description="RanBP2-type" evidence="14">
    <location>
        <begin position="62"/>
        <end position="91"/>
    </location>
</feature>
<dbReference type="PANTHER" id="PTHR12999:SF17">
    <property type="entry name" value="ZINC FINGER RAN-BINDING DOMAIN-CONTAINING PROTEIN 2"/>
    <property type="match status" value="1"/>
</dbReference>
<evidence type="ECO:0000256" key="3">
    <source>
        <dbReference type="ARBA" id="ARBA00022553"/>
    </source>
</evidence>
<evidence type="ECO:0000256" key="13">
    <source>
        <dbReference type="SAM" id="MobiDB-lite"/>
    </source>
</evidence>
<evidence type="ECO:0000256" key="1">
    <source>
        <dbReference type="ARBA" id="ARBA00004123"/>
    </source>
</evidence>
<keyword evidence="6 12" id="KW-0863">Zinc-finger</keyword>
<keyword evidence="3" id="KW-0597">Phosphoprotein</keyword>
<dbReference type="Pfam" id="PF00641">
    <property type="entry name" value="Zn_ribbon_RanBP"/>
    <property type="match status" value="1"/>
</dbReference>
<comment type="caution">
    <text evidence="15">The sequence shown here is derived from an EMBL/GenBank/DDBJ whole genome shotgun (WGS) entry which is preliminary data.</text>
</comment>
<keyword evidence="5" id="KW-0677">Repeat</keyword>
<evidence type="ECO:0000256" key="9">
    <source>
        <dbReference type="ARBA" id="ARBA00023242"/>
    </source>
</evidence>
<comment type="subcellular location">
    <subcellularLocation>
        <location evidence="1 11">Nucleus</location>
    </subcellularLocation>
</comment>
<dbReference type="InterPro" id="IPR001876">
    <property type="entry name" value="Znf_RanBP2"/>
</dbReference>
<evidence type="ECO:0000256" key="5">
    <source>
        <dbReference type="ARBA" id="ARBA00022737"/>
    </source>
</evidence>
<keyword evidence="8 11" id="KW-0694">RNA-binding</keyword>
<dbReference type="GO" id="GO:0003723">
    <property type="term" value="F:RNA binding"/>
    <property type="evidence" value="ECO:0007669"/>
    <property type="project" value="UniProtKB-KW"/>
</dbReference>
<evidence type="ECO:0000256" key="11">
    <source>
        <dbReference type="PIRNR" id="PIRNR037956"/>
    </source>
</evidence>
<dbReference type="InterPro" id="IPR036443">
    <property type="entry name" value="Znf_RanBP2_sf"/>
</dbReference>
<evidence type="ECO:0000313" key="16">
    <source>
        <dbReference type="Proteomes" id="UP001497525"/>
    </source>
</evidence>
<dbReference type="Gene3D" id="4.10.1060.10">
    <property type="entry name" value="Zinc finger, RanBP2-type"/>
    <property type="match status" value="2"/>
</dbReference>
<feature type="region of interest" description="Disordered" evidence="13">
    <location>
        <begin position="126"/>
        <end position="289"/>
    </location>
</feature>
<keyword evidence="4 11" id="KW-0479">Metal-binding</keyword>
<evidence type="ECO:0000313" key="15">
    <source>
        <dbReference type="EMBL" id="CAL5142234.1"/>
    </source>
</evidence>
<gene>
    <name evidence="15" type="ORF">CDAUBV1_LOCUS17487</name>
</gene>
<keyword evidence="7 11" id="KW-0862">Zinc</keyword>
<evidence type="ECO:0000256" key="8">
    <source>
        <dbReference type="ARBA" id="ARBA00022884"/>
    </source>
</evidence>
<evidence type="ECO:0000256" key="4">
    <source>
        <dbReference type="ARBA" id="ARBA00022723"/>
    </source>
</evidence>
<keyword evidence="9 11" id="KW-0539">Nucleus</keyword>
<feature type="domain" description="RanBP2-type" evidence="14">
    <location>
        <begin position="8"/>
        <end position="39"/>
    </location>
</feature>
<dbReference type="GO" id="GO:0001530">
    <property type="term" value="F:lipopolysaccharide binding"/>
    <property type="evidence" value="ECO:0007669"/>
    <property type="project" value="TreeGrafter"/>
</dbReference>
<feature type="compositionally biased region" description="Low complexity" evidence="13">
    <location>
        <begin position="220"/>
        <end position="254"/>
    </location>
</feature>
<accession>A0AAV2U090</accession>
<dbReference type="GO" id="GO:0005634">
    <property type="term" value="C:nucleus"/>
    <property type="evidence" value="ECO:0007669"/>
    <property type="project" value="UniProtKB-SubCell"/>
</dbReference>
<dbReference type="EMBL" id="CAXLJL010000978">
    <property type="protein sequence ID" value="CAL5142234.1"/>
    <property type="molecule type" value="Genomic_DNA"/>
</dbReference>
<feature type="compositionally biased region" description="Polar residues" evidence="13">
    <location>
        <begin position="258"/>
        <end position="270"/>
    </location>
</feature>
<dbReference type="SMART" id="SM00547">
    <property type="entry name" value="ZnF_RBZ"/>
    <property type="match status" value="2"/>
</dbReference>
<evidence type="ECO:0000256" key="10">
    <source>
        <dbReference type="ARBA" id="ARBA00025731"/>
    </source>
</evidence>
<name>A0AAV2U090_CALDB</name>
<organism evidence="15 16">
    <name type="scientific">Calicophoron daubneyi</name>
    <name type="common">Rumen fluke</name>
    <name type="synonym">Paramphistomum daubneyi</name>
    <dbReference type="NCBI Taxonomy" id="300641"/>
    <lineage>
        <taxon>Eukaryota</taxon>
        <taxon>Metazoa</taxon>
        <taxon>Spiralia</taxon>
        <taxon>Lophotrochozoa</taxon>
        <taxon>Platyhelminthes</taxon>
        <taxon>Trematoda</taxon>
        <taxon>Digenea</taxon>
        <taxon>Plagiorchiida</taxon>
        <taxon>Pronocephalata</taxon>
        <taxon>Paramphistomoidea</taxon>
        <taxon>Paramphistomidae</taxon>
        <taxon>Calicophoron</taxon>
    </lineage>
</organism>
<dbReference type="SUPFAM" id="SSF90209">
    <property type="entry name" value="Ran binding protein zinc finger-like"/>
    <property type="match status" value="2"/>
</dbReference>
<dbReference type="PROSITE" id="PS50199">
    <property type="entry name" value="ZF_RANBP2_2"/>
    <property type="match status" value="2"/>
</dbReference>
<dbReference type="GO" id="GO:0008270">
    <property type="term" value="F:zinc ion binding"/>
    <property type="evidence" value="ECO:0007669"/>
    <property type="project" value="UniProtKB-KW"/>
</dbReference>
<dbReference type="AlphaFoldDB" id="A0AAV2U090"/>
<protein>
    <recommendedName>
        <fullName evidence="2 11">Zinc finger Ran-binding domain-containing protein 2</fullName>
    </recommendedName>
</protein>
<dbReference type="GO" id="GO:0006396">
    <property type="term" value="P:RNA processing"/>
    <property type="evidence" value="ECO:0007669"/>
    <property type="project" value="InterPro"/>
</dbReference>
<dbReference type="FunFam" id="4.10.1060.10:FF:000004">
    <property type="entry name" value="Zinc finger Ran-binding domain-containing protein 2"/>
    <property type="match status" value="1"/>
</dbReference>
<feature type="compositionally biased region" description="Acidic residues" evidence="13">
    <location>
        <begin position="166"/>
        <end position="177"/>
    </location>
</feature>
<dbReference type="PIRSF" id="PIRSF037956">
    <property type="entry name" value="UCP037956_ZnF_Ran"/>
    <property type="match status" value="1"/>
</dbReference>
<dbReference type="InterPro" id="IPR017337">
    <property type="entry name" value="ZRANB2"/>
</dbReference>
<dbReference type="PANTHER" id="PTHR12999">
    <property type="entry name" value="ZINC FINGER RAN-BINDING DOMAIN-CONTAINING PROTEIN 2 ZRANB2-RELATED"/>
    <property type="match status" value="1"/>
</dbReference>
<sequence length="289" mass="31444">MSKDGSYSKGDWVCSDPRCGNVNFSKRDKCYRCGKSKKGGKSAKKPVELGKEGADKSKGLFSPDDWVCKNCGNINWARRTICNVCNTSKVNTLGQRTGYGGGFMERDEVVEYKKRNDSDDEFDEFGRKKKRFRKDRGSSDEEHSEKIALSEGANMAQSVTKKNQDEDVDDEESGDDADLAKYDIWGAEHEEDEEEDSKQKRKAEGGSPTKNNTAPKSAESGSSSDSDSSSSSASSSSSSQSGSSSGSSSSSSSDSKARGNSTARSKSSQKSIDRRSDHERSRSPLVART</sequence>
<reference evidence="15" key="1">
    <citation type="submission" date="2024-06" db="EMBL/GenBank/DDBJ databases">
        <authorList>
            <person name="Liu X."/>
            <person name="Lenzi L."/>
            <person name="Haldenby T S."/>
            <person name="Uol C."/>
        </authorList>
    </citation>
    <scope>NUCLEOTIDE SEQUENCE</scope>
</reference>
<evidence type="ECO:0000256" key="7">
    <source>
        <dbReference type="ARBA" id="ARBA00022833"/>
    </source>
</evidence>
<feature type="region of interest" description="Disordered" evidence="13">
    <location>
        <begin position="1"/>
        <end position="58"/>
    </location>
</feature>
<feature type="compositionally biased region" description="Basic and acidic residues" evidence="13">
    <location>
        <begin position="45"/>
        <end position="58"/>
    </location>
</feature>
<evidence type="ECO:0000256" key="6">
    <source>
        <dbReference type="ARBA" id="ARBA00022771"/>
    </source>
</evidence>
<evidence type="ECO:0000256" key="12">
    <source>
        <dbReference type="PROSITE-ProRule" id="PRU00322"/>
    </source>
</evidence>
<proteinExistence type="inferred from homology"/>
<feature type="compositionally biased region" description="Basic and acidic residues" evidence="13">
    <location>
        <begin position="271"/>
        <end position="282"/>
    </location>
</feature>
<evidence type="ECO:0000259" key="14">
    <source>
        <dbReference type="PROSITE" id="PS50199"/>
    </source>
</evidence>